<protein>
    <recommendedName>
        <fullName evidence="2">leucine--tRNA ligase</fullName>
        <ecNumber evidence="2">6.1.1.4</ecNumber>
    </recommendedName>
    <alternativeName>
        <fullName evidence="9">Leucyl-tRNA synthetase</fullName>
    </alternativeName>
</protein>
<reference evidence="14" key="1">
    <citation type="submission" date="2017-08" db="EMBL/GenBank/DDBJ databases">
        <authorList>
            <person name="Alvarez-Ponce D."/>
            <person name="Weitzman C.L."/>
            <person name="Tillett R.L."/>
            <person name="Sandmeier F.C."/>
            <person name="Tracy C.R."/>
        </authorList>
    </citation>
    <scope>NUCLEOTIDE SEQUENCE [LARGE SCALE GENOMIC DNA]</scope>
    <source>
        <strain evidence="14">PS6</strain>
    </source>
</reference>
<evidence type="ECO:0000259" key="12">
    <source>
        <dbReference type="Pfam" id="PF00133"/>
    </source>
</evidence>
<dbReference type="Pfam" id="PF08264">
    <property type="entry name" value="Anticodon_1"/>
    <property type="match status" value="1"/>
</dbReference>
<keyword evidence="5 11" id="KW-0547">Nucleotide-binding</keyword>
<comment type="caution">
    <text evidence="14">The sequence shown here is derived from an EMBL/GenBank/DDBJ whole genome shotgun (WGS) entry which is preliminary data.</text>
</comment>
<keyword evidence="6 11" id="KW-0067">ATP-binding</keyword>
<dbReference type="GO" id="GO:0016874">
    <property type="term" value="F:ligase activity"/>
    <property type="evidence" value="ECO:0007669"/>
    <property type="project" value="UniProtKB-KW"/>
</dbReference>
<dbReference type="InterPro" id="IPR014729">
    <property type="entry name" value="Rossmann-like_a/b/a_fold"/>
</dbReference>
<dbReference type="InterPro" id="IPR002302">
    <property type="entry name" value="Leu-tRNA-ligase"/>
</dbReference>
<dbReference type="Gene3D" id="1.10.730.10">
    <property type="entry name" value="Isoleucyl-tRNA Synthetase, Domain 1"/>
    <property type="match status" value="1"/>
</dbReference>
<keyword evidence="8 11" id="KW-0030">Aminoacyl-tRNA synthetase</keyword>
<evidence type="ECO:0000256" key="1">
    <source>
        <dbReference type="ARBA" id="ARBA00005594"/>
    </source>
</evidence>
<dbReference type="InterPro" id="IPR009080">
    <property type="entry name" value="tRNAsynth_Ia_anticodon-bd"/>
</dbReference>
<dbReference type="Gene3D" id="3.40.50.620">
    <property type="entry name" value="HUPs"/>
    <property type="match status" value="1"/>
</dbReference>
<evidence type="ECO:0000256" key="9">
    <source>
        <dbReference type="ARBA" id="ARBA00030520"/>
    </source>
</evidence>
<evidence type="ECO:0000256" key="8">
    <source>
        <dbReference type="ARBA" id="ARBA00023146"/>
    </source>
</evidence>
<comment type="similarity">
    <text evidence="1 11">Belongs to the class-I aminoacyl-tRNA synthetase family.</text>
</comment>
<dbReference type="SUPFAM" id="SSF52374">
    <property type="entry name" value="Nucleotidylyl transferase"/>
    <property type="match status" value="1"/>
</dbReference>
<evidence type="ECO:0000256" key="11">
    <source>
        <dbReference type="RuleBase" id="RU363035"/>
    </source>
</evidence>
<dbReference type="InterPro" id="IPR001412">
    <property type="entry name" value="aa-tRNA-synth_I_CS"/>
</dbReference>
<dbReference type="EMBL" id="NQMN01000002">
    <property type="protein sequence ID" value="PAF54897.1"/>
    <property type="molecule type" value="Genomic_DNA"/>
</dbReference>
<dbReference type="InterPro" id="IPR002300">
    <property type="entry name" value="aa-tRNA-synth_Ia"/>
</dbReference>
<dbReference type="PANTHER" id="PTHR43740">
    <property type="entry name" value="LEUCYL-TRNA SYNTHETASE"/>
    <property type="match status" value="1"/>
</dbReference>
<evidence type="ECO:0000256" key="5">
    <source>
        <dbReference type="ARBA" id="ARBA00022741"/>
    </source>
</evidence>
<dbReference type="Proteomes" id="UP000217033">
    <property type="component" value="Unassembled WGS sequence"/>
</dbReference>
<dbReference type="CDD" id="cd00812">
    <property type="entry name" value="LeuRS_core"/>
    <property type="match status" value="1"/>
</dbReference>
<evidence type="ECO:0000256" key="3">
    <source>
        <dbReference type="ARBA" id="ARBA00022490"/>
    </source>
</evidence>
<dbReference type="PRINTS" id="PR00985">
    <property type="entry name" value="TRNASYNTHLEU"/>
</dbReference>
<dbReference type="PANTHER" id="PTHR43740:SF2">
    <property type="entry name" value="LEUCINE--TRNA LIGASE, MITOCHONDRIAL"/>
    <property type="match status" value="1"/>
</dbReference>
<evidence type="ECO:0000256" key="4">
    <source>
        <dbReference type="ARBA" id="ARBA00022598"/>
    </source>
</evidence>
<dbReference type="RefSeq" id="WP_084232219.1">
    <property type="nucleotide sequence ID" value="NZ_FWXE01000004.1"/>
</dbReference>
<dbReference type="SUPFAM" id="SSF47323">
    <property type="entry name" value="Anticodon-binding domain of a subclass of class I aminoacyl-tRNA synthetases"/>
    <property type="match status" value="1"/>
</dbReference>
<dbReference type="Pfam" id="PF00133">
    <property type="entry name" value="tRNA-synt_1"/>
    <property type="match status" value="1"/>
</dbReference>
<evidence type="ECO:0000256" key="10">
    <source>
        <dbReference type="ARBA" id="ARBA00047469"/>
    </source>
</evidence>
<evidence type="ECO:0000256" key="7">
    <source>
        <dbReference type="ARBA" id="ARBA00022917"/>
    </source>
</evidence>
<dbReference type="PROSITE" id="PS00178">
    <property type="entry name" value="AA_TRNA_LIGASE_I"/>
    <property type="match status" value="1"/>
</dbReference>
<sequence>MNSDNYNFSKIEKKWQAYWEKAKPWKAVDNGNKKIYVLEMFYYPSGAGIHLGHPEGYTAGDIIARTKRLQGYDVLHPMGADSFGLPAEQYALNTGNHPSTFTDKNIDNIRRQLKALGFSYDWDREVKTSDPAYYRWTQFIFTELYKKGLAELRDTEVNWCEGLGTVLANEEIIVLENGERVSERGSFPVTNKIMKQWVLKITEYADRLLDQLDLLQWEDSIKRLQKNWIGREVDEDGNKTFKLRDWIFARQRYWGEPFPVLFDEDNNVHLVDELVELPYMENIKPSGTGEGPLANNKEWISFEKDGKRWRRDSSVMPQWAGSCWYYLAYILKNDDGTYEPINSEEAKKRFKKWLPVDIYIGGQEHAVLHLIYSRFWHFVLYDIGLVDTPEPYSRLINQGMILGPDGTKMSKSLGNVISPDEIVNEFGADTLRVTEMFMGPLSEDKSWSHETTKGVYKWLARVHRLFKNFLSDPSKISKDSYSQDLENKYNLFIKDVTSDIEQIKFNLAISKMMVFVNELYKLDKIYDRNILKDFAIILSTFAPHLGEELLELLGEKTVEFQVWPKYDESKILGQKIKYPVHVNNKLKVVIEVDNNSTKEQVIKAALERPEIKSAIADKKIKKEIFVEGKTVNFLV</sequence>
<dbReference type="EC" id="6.1.1.4" evidence="2"/>
<keyword evidence="3" id="KW-0963">Cytoplasm</keyword>
<feature type="domain" description="Methionyl/Valyl/Leucyl/Isoleucyl-tRNA synthetase anticodon-binding" evidence="13">
    <location>
        <begin position="485"/>
        <end position="599"/>
    </location>
</feature>
<evidence type="ECO:0000256" key="6">
    <source>
        <dbReference type="ARBA" id="ARBA00022840"/>
    </source>
</evidence>
<gene>
    <name evidence="14" type="ORF">CJF60_04130</name>
</gene>
<evidence type="ECO:0000313" key="15">
    <source>
        <dbReference type="Proteomes" id="UP000217033"/>
    </source>
</evidence>
<keyword evidence="4 11" id="KW-0436">Ligase</keyword>
<evidence type="ECO:0000256" key="2">
    <source>
        <dbReference type="ARBA" id="ARBA00013164"/>
    </source>
</evidence>
<organism evidence="14 15">
    <name type="scientific">Mycoplasmopsis agassizii</name>
    <dbReference type="NCBI Taxonomy" id="33922"/>
    <lineage>
        <taxon>Bacteria</taxon>
        <taxon>Bacillati</taxon>
        <taxon>Mycoplasmatota</taxon>
        <taxon>Mycoplasmoidales</taxon>
        <taxon>Metamycoplasmataceae</taxon>
        <taxon>Mycoplasmopsis</taxon>
    </lineage>
</organism>
<keyword evidence="7 11" id="KW-0648">Protein biosynthesis</keyword>
<feature type="domain" description="Aminoacyl-tRNA synthetase class Ia" evidence="12">
    <location>
        <begin position="15"/>
        <end position="447"/>
    </location>
</feature>
<proteinExistence type="inferred from homology"/>
<keyword evidence="15" id="KW-1185">Reference proteome</keyword>
<evidence type="ECO:0000313" key="14">
    <source>
        <dbReference type="EMBL" id="PAF54897.1"/>
    </source>
</evidence>
<name>A0ABX4H512_9BACT</name>
<accession>A0ABX4H512</accession>
<dbReference type="InterPro" id="IPR013155">
    <property type="entry name" value="M/V/L/I-tRNA-synth_anticd-bd"/>
</dbReference>
<evidence type="ECO:0000259" key="13">
    <source>
        <dbReference type="Pfam" id="PF08264"/>
    </source>
</evidence>
<comment type="catalytic activity">
    <reaction evidence="10">
        <text>tRNA(Leu) + L-leucine + ATP = L-leucyl-tRNA(Leu) + AMP + diphosphate</text>
        <dbReference type="Rhea" id="RHEA:11688"/>
        <dbReference type="Rhea" id="RHEA-COMP:9613"/>
        <dbReference type="Rhea" id="RHEA-COMP:9622"/>
        <dbReference type="ChEBI" id="CHEBI:30616"/>
        <dbReference type="ChEBI" id="CHEBI:33019"/>
        <dbReference type="ChEBI" id="CHEBI:57427"/>
        <dbReference type="ChEBI" id="CHEBI:78442"/>
        <dbReference type="ChEBI" id="CHEBI:78494"/>
        <dbReference type="ChEBI" id="CHEBI:456215"/>
        <dbReference type="EC" id="6.1.1.4"/>
    </reaction>
</comment>